<dbReference type="HOGENOM" id="CLU_088877_0_1_5"/>
<feature type="transmembrane region" description="Helical" evidence="1">
    <location>
        <begin position="138"/>
        <end position="163"/>
    </location>
</feature>
<sequence length="194" mass="19711" precursor="true">MFNRLAIATAALFAATMPAFAHLDPVAHGSLMAGFSHPLFGIDHVLVMVAVGLWAATIGGRALAWVPAAFVGTMIWGFAAALLGAPIPFVEPVILASIVFIGLMVALAVSMPVAGMMAAVAFFAFFHGHAHGGELGTAGAAQFAMGFAIATALLHAAGIALGIGLSRWQKKNCTLTRLAGAVTSVAGLWLAFAG</sequence>
<keyword evidence="1" id="KW-1133">Transmembrane helix</keyword>
<evidence type="ECO:0000313" key="3">
    <source>
        <dbReference type="EMBL" id="ABG64059.1"/>
    </source>
</evidence>
<feature type="transmembrane region" description="Helical" evidence="1">
    <location>
        <begin position="175"/>
        <end position="193"/>
    </location>
</feature>
<dbReference type="Pfam" id="PF04955">
    <property type="entry name" value="HupE_UreJ"/>
    <property type="match status" value="1"/>
</dbReference>
<feature type="chain" id="PRO_5004180164" evidence="2">
    <location>
        <begin position="22"/>
        <end position="194"/>
    </location>
</feature>
<dbReference type="AlphaFoldDB" id="Q11EW6"/>
<dbReference type="EMBL" id="CP000390">
    <property type="protein sequence ID" value="ABG64059.1"/>
    <property type="molecule type" value="Genomic_DNA"/>
</dbReference>
<name>Q11EW6_CHESB</name>
<organism evidence="3">
    <name type="scientific">Chelativorans sp. (strain BNC1)</name>
    <dbReference type="NCBI Taxonomy" id="266779"/>
    <lineage>
        <taxon>Bacteria</taxon>
        <taxon>Pseudomonadati</taxon>
        <taxon>Pseudomonadota</taxon>
        <taxon>Alphaproteobacteria</taxon>
        <taxon>Hyphomicrobiales</taxon>
        <taxon>Phyllobacteriaceae</taxon>
        <taxon>Chelativorans</taxon>
    </lineage>
</organism>
<evidence type="ECO:0000256" key="1">
    <source>
        <dbReference type="SAM" id="Phobius"/>
    </source>
</evidence>
<protein>
    <submittedName>
        <fullName evidence="3">HupE/UreJ protein</fullName>
    </submittedName>
</protein>
<feature type="transmembrane region" description="Helical" evidence="1">
    <location>
        <begin position="93"/>
        <end position="126"/>
    </location>
</feature>
<evidence type="ECO:0000256" key="2">
    <source>
        <dbReference type="SAM" id="SignalP"/>
    </source>
</evidence>
<feature type="signal peptide" evidence="2">
    <location>
        <begin position="1"/>
        <end position="21"/>
    </location>
</feature>
<proteinExistence type="predicted"/>
<dbReference type="eggNOG" id="COG2370">
    <property type="taxonomic scope" value="Bacteria"/>
</dbReference>
<keyword evidence="2" id="KW-0732">Signal</keyword>
<feature type="transmembrane region" description="Helical" evidence="1">
    <location>
        <begin position="63"/>
        <end position="87"/>
    </location>
</feature>
<keyword evidence="1" id="KW-0472">Membrane</keyword>
<reference evidence="3" key="1">
    <citation type="submission" date="2006-06" db="EMBL/GenBank/DDBJ databases">
        <title>Complete sequence of chromosome of Chelativorans sp. BNC1.</title>
        <authorList>
            <consortium name="US DOE Joint Genome Institute"/>
            <person name="Copeland A."/>
            <person name="Lucas S."/>
            <person name="Lapidus A."/>
            <person name="Barry K."/>
            <person name="Detter J.C."/>
            <person name="Glavina del Rio T."/>
            <person name="Hammon N."/>
            <person name="Israni S."/>
            <person name="Dalin E."/>
            <person name="Tice H."/>
            <person name="Pitluck S."/>
            <person name="Chertkov O."/>
            <person name="Brettin T."/>
            <person name="Bruce D."/>
            <person name="Han C."/>
            <person name="Tapia R."/>
            <person name="Gilna P."/>
            <person name="Schmutz J."/>
            <person name="Larimer F."/>
            <person name="Land M."/>
            <person name="Hauser L."/>
            <person name="Kyrpides N."/>
            <person name="Mikhailova N."/>
            <person name="Richardson P."/>
        </authorList>
    </citation>
    <scope>NUCLEOTIDE SEQUENCE</scope>
    <source>
        <strain evidence="3">BNC1</strain>
    </source>
</reference>
<dbReference type="OrthoDB" id="9808192at2"/>
<dbReference type="PIRSF" id="PIRSF016919">
    <property type="entry name" value="HupE_UreJ"/>
    <property type="match status" value="1"/>
</dbReference>
<accession>Q11EW6</accession>
<dbReference type="InterPro" id="IPR007038">
    <property type="entry name" value="HupE_UreJ"/>
</dbReference>
<dbReference type="KEGG" id="mes:Meso_2682"/>
<gene>
    <name evidence="3" type="ordered locus">Meso_2682</name>
</gene>
<feature type="transmembrane region" description="Helical" evidence="1">
    <location>
        <begin position="39"/>
        <end position="56"/>
    </location>
</feature>
<keyword evidence="1" id="KW-0812">Transmembrane</keyword>
<dbReference type="STRING" id="266779.Meso_2682"/>